<dbReference type="Pfam" id="PF08031">
    <property type="entry name" value="BBE"/>
    <property type="match status" value="1"/>
</dbReference>
<dbReference type="Gene3D" id="3.30.465.10">
    <property type="match status" value="1"/>
</dbReference>
<evidence type="ECO:0000256" key="2">
    <source>
        <dbReference type="ARBA" id="ARBA00022630"/>
    </source>
</evidence>
<comment type="similarity">
    <text evidence="1">Belongs to the oxygen-dependent FAD-linked oxidoreductase family.</text>
</comment>
<dbReference type="Pfam" id="PF01565">
    <property type="entry name" value="FAD_binding_4"/>
    <property type="match status" value="1"/>
</dbReference>
<name>A0A135U0X0_9PEZI</name>
<dbReference type="EMBL" id="JFFI01001796">
    <property type="protein sequence ID" value="KXH54043.1"/>
    <property type="molecule type" value="Genomic_DNA"/>
</dbReference>
<dbReference type="InterPro" id="IPR016166">
    <property type="entry name" value="FAD-bd_PCMH"/>
</dbReference>
<dbReference type="InterPro" id="IPR012951">
    <property type="entry name" value="BBE"/>
</dbReference>
<dbReference type="InterPro" id="IPR006094">
    <property type="entry name" value="Oxid_FAD_bind_N"/>
</dbReference>
<evidence type="ECO:0000256" key="4">
    <source>
        <dbReference type="ARBA" id="ARBA00023002"/>
    </source>
</evidence>
<proteinExistence type="inferred from homology"/>
<dbReference type="PROSITE" id="PS51387">
    <property type="entry name" value="FAD_PCMH"/>
    <property type="match status" value="1"/>
</dbReference>
<dbReference type="STRING" id="1209931.A0A135U0X0"/>
<comment type="caution">
    <text evidence="6">The sequence shown here is derived from an EMBL/GenBank/DDBJ whole genome shotgun (WGS) entry which is preliminary data.</text>
</comment>
<evidence type="ECO:0000313" key="7">
    <source>
        <dbReference type="Proteomes" id="UP000070121"/>
    </source>
</evidence>
<dbReference type="SUPFAM" id="SSF56176">
    <property type="entry name" value="FAD-binding/transporter-associated domain-like"/>
    <property type="match status" value="1"/>
</dbReference>
<dbReference type="OrthoDB" id="415825at2759"/>
<dbReference type="PANTHER" id="PTHR42973:SF17">
    <property type="entry name" value="OXIDASE, PUTATIVE (AFU_ORTHOLOGUE AFUA_6G14340)-RELATED"/>
    <property type="match status" value="1"/>
</dbReference>
<evidence type="ECO:0000313" key="6">
    <source>
        <dbReference type="EMBL" id="KXH54043.1"/>
    </source>
</evidence>
<organism evidence="6 7">
    <name type="scientific">Colletotrichum salicis</name>
    <dbReference type="NCBI Taxonomy" id="1209931"/>
    <lineage>
        <taxon>Eukaryota</taxon>
        <taxon>Fungi</taxon>
        <taxon>Dikarya</taxon>
        <taxon>Ascomycota</taxon>
        <taxon>Pezizomycotina</taxon>
        <taxon>Sordariomycetes</taxon>
        <taxon>Hypocreomycetidae</taxon>
        <taxon>Glomerellales</taxon>
        <taxon>Glomerellaceae</taxon>
        <taxon>Colletotrichum</taxon>
        <taxon>Colletotrichum acutatum species complex</taxon>
    </lineage>
</organism>
<dbReference type="InterPro" id="IPR050416">
    <property type="entry name" value="FAD-linked_Oxidoreductase"/>
</dbReference>
<dbReference type="AlphaFoldDB" id="A0A135U0X0"/>
<dbReference type="Proteomes" id="UP000070121">
    <property type="component" value="Unassembled WGS sequence"/>
</dbReference>
<evidence type="ECO:0000259" key="5">
    <source>
        <dbReference type="PROSITE" id="PS51387"/>
    </source>
</evidence>
<accession>A0A135U0X0</accession>
<keyword evidence="4" id="KW-0560">Oxidoreductase</keyword>
<keyword evidence="3" id="KW-0274">FAD</keyword>
<dbReference type="InterPro" id="IPR036318">
    <property type="entry name" value="FAD-bd_PCMH-like_sf"/>
</dbReference>
<evidence type="ECO:0000256" key="1">
    <source>
        <dbReference type="ARBA" id="ARBA00005466"/>
    </source>
</evidence>
<dbReference type="GO" id="GO:0016491">
    <property type="term" value="F:oxidoreductase activity"/>
    <property type="evidence" value="ECO:0007669"/>
    <property type="project" value="UniProtKB-KW"/>
</dbReference>
<keyword evidence="2" id="KW-0285">Flavoprotein</keyword>
<dbReference type="Gene3D" id="3.40.462.20">
    <property type="match status" value="1"/>
</dbReference>
<feature type="domain" description="FAD-binding PCMH-type" evidence="5">
    <location>
        <begin position="89"/>
        <end position="260"/>
    </location>
</feature>
<sequence length="511" mass="54593">MSTYQQSQPSILVKATKGIQWNSWSICATTVLAGLTAQTLFASGPAHKPNPSIESCLSKFCARRSDCVQFPSQKDAGEATWMAPFNLGRTVTPAAIVRPKDAQEIAGVVRCAAKHGVKVQAIAGSHGWGNYGLGGEDGGISVDMEHFQYTKDGDSNKIRVGGGTRLSQIDEHLSASQQAIPHGMCGGIGIGGHATVGGIGPMSRMWGTTLDHIEEVEVVTANATIVRASSKENSDLFFAIRGAGAGFGIVTEFVMRTRPAPSSVLHLSQRFSYSHPVEIADILYSWQSVATDPALDNRFSTEMVFSPSGARISSTWLGSEAELEQAGILGRIQIADASIITHQETWEGSLVRLAAEEALHTAPIPNKLYSKSLGLSSSDVLSKAEVASILASLPAELMAEDWSIKFQAAGGAVTDIPAGTTAYAHRDKVMFYQSYAADASKATRTSLGNFHRELLNTLPQATGTYPGFVDTELRDAQRSYWGSSLATLEGIKAQWDPEDVFNNPQSVSARI</sequence>
<dbReference type="PANTHER" id="PTHR42973">
    <property type="entry name" value="BINDING OXIDOREDUCTASE, PUTATIVE (AFU_ORTHOLOGUE AFUA_1G17690)-RELATED"/>
    <property type="match status" value="1"/>
</dbReference>
<gene>
    <name evidence="6" type="ORF">CSAL01_01949</name>
</gene>
<dbReference type="InterPro" id="IPR016169">
    <property type="entry name" value="FAD-bd_PCMH_sub2"/>
</dbReference>
<protein>
    <recommendedName>
        <fullName evidence="5">FAD-binding PCMH-type domain-containing protein</fullName>
    </recommendedName>
</protein>
<evidence type="ECO:0000256" key="3">
    <source>
        <dbReference type="ARBA" id="ARBA00022827"/>
    </source>
</evidence>
<keyword evidence="7" id="KW-1185">Reference proteome</keyword>
<dbReference type="GO" id="GO:0071949">
    <property type="term" value="F:FAD binding"/>
    <property type="evidence" value="ECO:0007669"/>
    <property type="project" value="InterPro"/>
</dbReference>
<reference evidence="6 7" key="1">
    <citation type="submission" date="2014-02" db="EMBL/GenBank/DDBJ databases">
        <title>The genome sequence of Colletotrichum salicis CBS 607.94.</title>
        <authorList>
            <person name="Baroncelli R."/>
            <person name="Thon M.R."/>
        </authorList>
    </citation>
    <scope>NUCLEOTIDE SEQUENCE [LARGE SCALE GENOMIC DNA]</scope>
    <source>
        <strain evidence="6 7">CBS 607.94</strain>
    </source>
</reference>